<accession>A0A6V8KY65</accession>
<sequence length="179" mass="19992">MRMSADERRVAVLRAARVEFGLGGFSGTSTDAIARRVGVSQPYLFRLFPTKKAIFLATINDCFDRVELLFDEAAEGLTGEEALKAMGRAYKSLLDDKATLQVQLHMWATACHDDEVRELARRRVAALWAQATRLSGEDDQRIMQFLAAGMLLNVMAAMDLPRVREQLGEALTGLFERQP</sequence>
<dbReference type="GO" id="GO:0000976">
    <property type="term" value="F:transcription cis-regulatory region binding"/>
    <property type="evidence" value="ECO:0007669"/>
    <property type="project" value="TreeGrafter"/>
</dbReference>
<proteinExistence type="predicted"/>
<evidence type="ECO:0000313" key="5">
    <source>
        <dbReference type="Proteomes" id="UP000482960"/>
    </source>
</evidence>
<dbReference type="SUPFAM" id="SSF46689">
    <property type="entry name" value="Homeodomain-like"/>
    <property type="match status" value="1"/>
</dbReference>
<evidence type="ECO:0000313" key="4">
    <source>
        <dbReference type="EMBL" id="GFJ90052.1"/>
    </source>
</evidence>
<reference evidence="4 5" key="2">
    <citation type="submission" date="2020-03" db="EMBL/GenBank/DDBJ databases">
        <authorList>
            <person name="Ichikawa N."/>
            <person name="Kimura A."/>
            <person name="Kitahashi Y."/>
            <person name="Uohara A."/>
        </authorList>
    </citation>
    <scope>NUCLEOTIDE SEQUENCE [LARGE SCALE GENOMIC DNA]</scope>
    <source>
        <strain evidence="4 5">NBRC 108638</strain>
    </source>
</reference>
<reference evidence="4 5" key="1">
    <citation type="submission" date="2020-03" db="EMBL/GenBank/DDBJ databases">
        <title>Whole genome shotgun sequence of Phytohabitans rumicis NBRC 108638.</title>
        <authorList>
            <person name="Komaki H."/>
            <person name="Tamura T."/>
        </authorList>
    </citation>
    <scope>NUCLEOTIDE SEQUENCE [LARGE SCALE GENOMIC DNA]</scope>
    <source>
        <strain evidence="4 5">NBRC 108638</strain>
    </source>
</reference>
<feature type="DNA-binding region" description="H-T-H motif" evidence="2">
    <location>
        <begin position="29"/>
        <end position="48"/>
    </location>
</feature>
<keyword evidence="1 2" id="KW-0238">DNA-binding</keyword>
<dbReference type="Pfam" id="PF00440">
    <property type="entry name" value="TetR_N"/>
    <property type="match status" value="1"/>
</dbReference>
<name>A0A6V8KY65_9ACTN</name>
<dbReference type="InterPro" id="IPR001647">
    <property type="entry name" value="HTH_TetR"/>
</dbReference>
<dbReference type="PANTHER" id="PTHR30055:SF146">
    <property type="entry name" value="HTH-TYPE TRANSCRIPTIONAL DUAL REGULATOR CECR"/>
    <property type="match status" value="1"/>
</dbReference>
<dbReference type="EMBL" id="BLPG01000001">
    <property type="protein sequence ID" value="GFJ90052.1"/>
    <property type="molecule type" value="Genomic_DNA"/>
</dbReference>
<dbReference type="PANTHER" id="PTHR30055">
    <property type="entry name" value="HTH-TYPE TRANSCRIPTIONAL REGULATOR RUTR"/>
    <property type="match status" value="1"/>
</dbReference>
<protein>
    <submittedName>
        <fullName evidence="4">TetR family transcriptional regulator</fullName>
    </submittedName>
</protein>
<keyword evidence="5" id="KW-1185">Reference proteome</keyword>
<comment type="caution">
    <text evidence="4">The sequence shown here is derived from an EMBL/GenBank/DDBJ whole genome shotgun (WGS) entry which is preliminary data.</text>
</comment>
<dbReference type="InterPro" id="IPR009057">
    <property type="entry name" value="Homeodomain-like_sf"/>
</dbReference>
<dbReference type="Proteomes" id="UP000482960">
    <property type="component" value="Unassembled WGS sequence"/>
</dbReference>
<dbReference type="GO" id="GO:0003700">
    <property type="term" value="F:DNA-binding transcription factor activity"/>
    <property type="evidence" value="ECO:0007669"/>
    <property type="project" value="TreeGrafter"/>
</dbReference>
<evidence type="ECO:0000256" key="1">
    <source>
        <dbReference type="ARBA" id="ARBA00023125"/>
    </source>
</evidence>
<gene>
    <name evidence="4" type="ORF">Prum_036940</name>
</gene>
<evidence type="ECO:0000259" key="3">
    <source>
        <dbReference type="PROSITE" id="PS50977"/>
    </source>
</evidence>
<dbReference type="AlphaFoldDB" id="A0A6V8KY65"/>
<evidence type="ECO:0000256" key="2">
    <source>
        <dbReference type="PROSITE-ProRule" id="PRU00335"/>
    </source>
</evidence>
<dbReference type="Gene3D" id="1.10.357.10">
    <property type="entry name" value="Tetracycline Repressor, domain 2"/>
    <property type="match status" value="1"/>
</dbReference>
<organism evidence="4 5">
    <name type="scientific">Phytohabitans rumicis</name>
    <dbReference type="NCBI Taxonomy" id="1076125"/>
    <lineage>
        <taxon>Bacteria</taxon>
        <taxon>Bacillati</taxon>
        <taxon>Actinomycetota</taxon>
        <taxon>Actinomycetes</taxon>
        <taxon>Micromonosporales</taxon>
        <taxon>Micromonosporaceae</taxon>
    </lineage>
</organism>
<dbReference type="InterPro" id="IPR050109">
    <property type="entry name" value="HTH-type_TetR-like_transc_reg"/>
</dbReference>
<feature type="domain" description="HTH tetR-type" evidence="3">
    <location>
        <begin position="6"/>
        <end position="66"/>
    </location>
</feature>
<dbReference type="PROSITE" id="PS50977">
    <property type="entry name" value="HTH_TETR_2"/>
    <property type="match status" value="1"/>
</dbReference>